<organism evidence="1">
    <name type="scientific">Rhizophagus irregularis (strain DAOM 181602 / DAOM 197198 / MUCL 43194)</name>
    <name type="common">Arbuscular mycorrhizal fungus</name>
    <name type="synonym">Glomus intraradices</name>
    <dbReference type="NCBI Taxonomy" id="747089"/>
    <lineage>
        <taxon>Eukaryota</taxon>
        <taxon>Fungi</taxon>
        <taxon>Fungi incertae sedis</taxon>
        <taxon>Mucoromycota</taxon>
        <taxon>Glomeromycotina</taxon>
        <taxon>Glomeromycetes</taxon>
        <taxon>Glomerales</taxon>
        <taxon>Glomeraceae</taxon>
        <taxon>Rhizophagus</taxon>
    </lineage>
</organism>
<name>U9V038_RHIID</name>
<accession>U9V038</accession>
<protein>
    <submittedName>
        <fullName evidence="1">Uncharacterized protein</fullName>
    </submittedName>
</protein>
<gene>
    <name evidence="1" type="ORF">GLOINDRAFT_14664</name>
</gene>
<dbReference type="HOGENOM" id="CLU_2419130_0_0_1"/>
<evidence type="ECO:0000313" key="1">
    <source>
        <dbReference type="EMBL" id="ESA24193.1"/>
    </source>
</evidence>
<feature type="non-terminal residue" evidence="1">
    <location>
        <position position="1"/>
    </location>
</feature>
<proteinExistence type="predicted"/>
<sequence>EAVKQPNQLTAFTNELNASNLVNRITILRRVVNIARIVEKKVLKVNLPYASNLDFCLQFLQSMYNYAKDFPGLVQVEKNLFLSNIKEYVRLK</sequence>
<dbReference type="AlphaFoldDB" id="U9V038"/>
<dbReference type="EMBL" id="KI274147">
    <property type="protein sequence ID" value="ESA24193.1"/>
    <property type="molecule type" value="Genomic_DNA"/>
</dbReference>
<reference evidence="1" key="1">
    <citation type="submission" date="2013-07" db="EMBL/GenBank/DDBJ databases">
        <title>The genome of an arbuscular mycorrhizal fungus provides insights into the evolution of the oldest plant symbiosis.</title>
        <authorList>
            <consortium name="DOE Joint Genome Institute"/>
            <person name="Tisserant E."/>
            <person name="Malbreil M."/>
            <person name="Kuo A."/>
            <person name="Kohler A."/>
            <person name="Symeonidi A."/>
            <person name="Balestrini R."/>
            <person name="Charron P."/>
            <person name="Duensing N."/>
            <person name="Frei-dit-Frey N."/>
            <person name="Gianinazzi-Pearson V."/>
            <person name="Gilbert B."/>
            <person name="Handa Y."/>
            <person name="Hijri M."/>
            <person name="Kaul R."/>
            <person name="Kawaguchi M."/>
            <person name="Krajinski F."/>
            <person name="Lammers P."/>
            <person name="Lapierre D."/>
            <person name="Masclaux F.G."/>
            <person name="Murat C."/>
            <person name="Morin E."/>
            <person name="Ndikumana S."/>
            <person name="Pagni M."/>
            <person name="Petitpierre D."/>
            <person name="Requena N."/>
            <person name="Rosikiewicz P."/>
            <person name="Riley R."/>
            <person name="Saito K."/>
            <person name="San Clemente H."/>
            <person name="Shapiro H."/>
            <person name="van Tuinen D."/>
            <person name="Becard G."/>
            <person name="Bonfante P."/>
            <person name="Paszkowski U."/>
            <person name="Shachar-Hill Y."/>
            <person name="Young J.P."/>
            <person name="Sanders I.R."/>
            <person name="Henrissat B."/>
            <person name="Rensing S.A."/>
            <person name="Grigoriev I.V."/>
            <person name="Corradi N."/>
            <person name="Roux C."/>
            <person name="Martin F."/>
        </authorList>
    </citation>
    <scope>NUCLEOTIDE SEQUENCE</scope>
    <source>
        <strain evidence="1">DAOM 197198</strain>
    </source>
</reference>